<organism evidence="2 3">
    <name type="scientific">Dawidia soli</name>
    <dbReference type="NCBI Taxonomy" id="2782352"/>
    <lineage>
        <taxon>Bacteria</taxon>
        <taxon>Pseudomonadati</taxon>
        <taxon>Bacteroidota</taxon>
        <taxon>Cytophagia</taxon>
        <taxon>Cytophagales</taxon>
        <taxon>Chryseotaleaceae</taxon>
        <taxon>Dawidia</taxon>
    </lineage>
</organism>
<protein>
    <submittedName>
        <fullName evidence="2">DUF2807 domain-containing protein</fullName>
    </submittedName>
</protein>
<sequence length="238" mass="25623">MSKYAHLCVPALILALAGIISSCEREDPGPLQETDRDYNETDFDRLEMGNAFRVTVEESSIYSIHVRGDRRNLDDLDVHKSGSTLVIRFDKDGNRKHDTYIDITMPKLRAANFSGASVPIIKGFNEPEDALDLFLSGATRAQLDATYNSVKAVLSGASELIMTGDGDALDTELSGASILKAFNFPVRTANVNVTGASSGQVRVSEELNAVASGSSSILYRGEPEVNADTSGNSSVEKD</sequence>
<dbReference type="EMBL" id="JAHESC010000011">
    <property type="protein sequence ID" value="MBT1686887.1"/>
    <property type="molecule type" value="Genomic_DNA"/>
</dbReference>
<dbReference type="Gene3D" id="2.160.20.120">
    <property type="match status" value="1"/>
</dbReference>
<evidence type="ECO:0000313" key="3">
    <source>
        <dbReference type="Proteomes" id="UP001319180"/>
    </source>
</evidence>
<dbReference type="Proteomes" id="UP001319180">
    <property type="component" value="Unassembled WGS sequence"/>
</dbReference>
<feature type="domain" description="Putative auto-transporter adhesin head GIN" evidence="1">
    <location>
        <begin position="42"/>
        <end position="223"/>
    </location>
</feature>
<name>A0AAP2GD52_9BACT</name>
<dbReference type="InterPro" id="IPR021255">
    <property type="entry name" value="DUF2807"/>
</dbReference>
<accession>A0AAP2GD52</accession>
<comment type="caution">
    <text evidence="2">The sequence shown here is derived from an EMBL/GenBank/DDBJ whole genome shotgun (WGS) entry which is preliminary data.</text>
</comment>
<gene>
    <name evidence="2" type="ORF">KK078_09980</name>
</gene>
<proteinExistence type="predicted"/>
<dbReference type="AlphaFoldDB" id="A0AAP2GD52"/>
<reference evidence="2 3" key="1">
    <citation type="submission" date="2021-05" db="EMBL/GenBank/DDBJ databases">
        <title>A Polyphasic approach of four new species of the genus Ohtaekwangia: Ohtaekwangia histidinii sp. nov., Ohtaekwangia cretensis sp. nov., Ohtaekwangia indiensis sp. nov., Ohtaekwangia reichenbachii sp. nov. from diverse environment.</title>
        <authorList>
            <person name="Octaviana S."/>
        </authorList>
    </citation>
    <scope>NUCLEOTIDE SEQUENCE [LARGE SCALE GENOMIC DNA]</scope>
    <source>
        <strain evidence="2 3">PWU37</strain>
    </source>
</reference>
<keyword evidence="3" id="KW-1185">Reference proteome</keyword>
<evidence type="ECO:0000259" key="1">
    <source>
        <dbReference type="Pfam" id="PF10988"/>
    </source>
</evidence>
<evidence type="ECO:0000313" key="2">
    <source>
        <dbReference type="EMBL" id="MBT1686887.1"/>
    </source>
</evidence>
<dbReference type="PROSITE" id="PS51257">
    <property type="entry name" value="PROKAR_LIPOPROTEIN"/>
    <property type="match status" value="1"/>
</dbReference>
<dbReference type="Pfam" id="PF10988">
    <property type="entry name" value="DUF2807"/>
    <property type="match status" value="1"/>
</dbReference>
<dbReference type="RefSeq" id="WP_254090121.1">
    <property type="nucleotide sequence ID" value="NZ_JAHESC010000011.1"/>
</dbReference>